<dbReference type="AlphaFoldDB" id="A0A1T2XAL7"/>
<dbReference type="Pfam" id="PF03061">
    <property type="entry name" value="4HBT"/>
    <property type="match status" value="1"/>
</dbReference>
<evidence type="ECO:0000313" key="4">
    <source>
        <dbReference type="Proteomes" id="UP000190188"/>
    </source>
</evidence>
<dbReference type="CDD" id="cd03443">
    <property type="entry name" value="PaaI_thioesterase"/>
    <property type="match status" value="1"/>
</dbReference>
<proteinExistence type="predicted"/>
<comment type="caution">
    <text evidence="3">The sequence shown here is derived from an EMBL/GenBank/DDBJ whole genome shotgun (WGS) entry which is preliminary data.</text>
</comment>
<reference evidence="3 4" key="1">
    <citation type="submission" date="2017-01" db="EMBL/GenBank/DDBJ databases">
        <title>Genome analysis of Paenibacillus selenitrireducens ES3-24.</title>
        <authorList>
            <person name="Xu D."/>
            <person name="Yao R."/>
            <person name="Zheng S."/>
        </authorList>
    </citation>
    <scope>NUCLEOTIDE SEQUENCE [LARGE SCALE GENOMIC DNA]</scope>
    <source>
        <strain evidence="3 4">ES3-24</strain>
    </source>
</reference>
<accession>A0A1T2XAL7</accession>
<keyword evidence="4" id="KW-1185">Reference proteome</keyword>
<dbReference type="EMBL" id="MSZX01000006">
    <property type="protein sequence ID" value="OPA76937.1"/>
    <property type="molecule type" value="Genomic_DNA"/>
</dbReference>
<protein>
    <submittedName>
        <fullName evidence="3">Thioesterase</fullName>
    </submittedName>
</protein>
<dbReference type="Gene3D" id="3.10.129.10">
    <property type="entry name" value="Hotdog Thioesterase"/>
    <property type="match status" value="1"/>
</dbReference>
<dbReference type="STRING" id="1324314.BVG16_17495"/>
<gene>
    <name evidence="3" type="ORF">BVG16_17495</name>
</gene>
<evidence type="ECO:0000259" key="2">
    <source>
        <dbReference type="Pfam" id="PF03061"/>
    </source>
</evidence>
<keyword evidence="1" id="KW-0378">Hydrolase</keyword>
<dbReference type="RefSeq" id="WP_078500036.1">
    <property type="nucleotide sequence ID" value="NZ_MSZX01000006.1"/>
</dbReference>
<dbReference type="PANTHER" id="PTHR47260:SF3">
    <property type="entry name" value="THIOESTERASE FAMILY PROTEIN (AFU_ORTHOLOGUE AFUA_7G03960)"/>
    <property type="match status" value="1"/>
</dbReference>
<dbReference type="GO" id="GO:0016289">
    <property type="term" value="F:acyl-CoA hydrolase activity"/>
    <property type="evidence" value="ECO:0007669"/>
    <property type="project" value="UniProtKB-ARBA"/>
</dbReference>
<dbReference type="InterPro" id="IPR006683">
    <property type="entry name" value="Thioestr_dom"/>
</dbReference>
<dbReference type="InterPro" id="IPR029069">
    <property type="entry name" value="HotDog_dom_sf"/>
</dbReference>
<dbReference type="OrthoDB" id="2139465at2"/>
<evidence type="ECO:0000313" key="3">
    <source>
        <dbReference type="EMBL" id="OPA76937.1"/>
    </source>
</evidence>
<dbReference type="SUPFAM" id="SSF54637">
    <property type="entry name" value="Thioesterase/thiol ester dehydrase-isomerase"/>
    <property type="match status" value="1"/>
</dbReference>
<feature type="domain" description="Thioesterase" evidence="2">
    <location>
        <begin position="54"/>
        <end position="128"/>
    </location>
</feature>
<dbReference type="NCBIfam" id="TIGR00369">
    <property type="entry name" value="unchar_dom_1"/>
    <property type="match status" value="1"/>
</dbReference>
<dbReference type="PANTHER" id="PTHR47260">
    <property type="entry name" value="UPF0644 PROTEIN PB2B4.06"/>
    <property type="match status" value="1"/>
</dbReference>
<dbReference type="InterPro" id="IPR052061">
    <property type="entry name" value="PTE-AB_protein"/>
</dbReference>
<dbReference type="Proteomes" id="UP000190188">
    <property type="component" value="Unassembled WGS sequence"/>
</dbReference>
<dbReference type="InterPro" id="IPR003736">
    <property type="entry name" value="PAAI_dom"/>
</dbReference>
<sequence length="141" mass="15361">MEMSDAERKFYMEQVSKLAENTFWGFLGCQLESLTPQKAEISLQAEVQHLNLIGIVHGGVLSSLLDNAMGVLVMSILPQAKIVTTNLNVHFVAPMQPGRLIVSAELVHQSRKMLTVYGMITDGEGKLGTIGTGTFRIISGD</sequence>
<name>A0A1T2XAL7_9BACL</name>
<organism evidence="3 4">
    <name type="scientific">Paenibacillus selenitireducens</name>
    <dbReference type="NCBI Taxonomy" id="1324314"/>
    <lineage>
        <taxon>Bacteria</taxon>
        <taxon>Bacillati</taxon>
        <taxon>Bacillota</taxon>
        <taxon>Bacilli</taxon>
        <taxon>Bacillales</taxon>
        <taxon>Paenibacillaceae</taxon>
        <taxon>Paenibacillus</taxon>
    </lineage>
</organism>
<evidence type="ECO:0000256" key="1">
    <source>
        <dbReference type="ARBA" id="ARBA00022801"/>
    </source>
</evidence>